<dbReference type="InterPro" id="IPR026881">
    <property type="entry name" value="WYL_dom"/>
</dbReference>
<evidence type="ECO:0000313" key="4">
    <source>
        <dbReference type="Proteomes" id="UP000824190"/>
    </source>
</evidence>
<dbReference type="Gene3D" id="1.10.10.10">
    <property type="entry name" value="Winged helix-like DNA-binding domain superfamily/Winged helix DNA-binding domain"/>
    <property type="match status" value="1"/>
</dbReference>
<comment type="caution">
    <text evidence="3">The sequence shown here is derived from an EMBL/GenBank/DDBJ whole genome shotgun (WGS) entry which is preliminary data.</text>
</comment>
<evidence type="ECO:0000259" key="2">
    <source>
        <dbReference type="Pfam" id="PF13280"/>
    </source>
</evidence>
<dbReference type="InterPro" id="IPR028349">
    <property type="entry name" value="PafC-like"/>
</dbReference>
<dbReference type="InterPro" id="IPR036388">
    <property type="entry name" value="WH-like_DNA-bd_sf"/>
</dbReference>
<organism evidence="3 4">
    <name type="scientific">Candidatus Corynebacterium avicola</name>
    <dbReference type="NCBI Taxonomy" id="2838527"/>
    <lineage>
        <taxon>Bacteria</taxon>
        <taxon>Bacillati</taxon>
        <taxon>Actinomycetota</taxon>
        <taxon>Actinomycetes</taxon>
        <taxon>Mycobacteriales</taxon>
        <taxon>Corynebacteriaceae</taxon>
        <taxon>Corynebacterium</taxon>
    </lineage>
</organism>
<dbReference type="InterPro" id="IPR013196">
    <property type="entry name" value="HTH_11"/>
</dbReference>
<dbReference type="PIRSF" id="PIRSF016838">
    <property type="entry name" value="PafC"/>
    <property type="match status" value="1"/>
</dbReference>
<dbReference type="Pfam" id="PF13280">
    <property type="entry name" value="WYL"/>
    <property type="match status" value="1"/>
</dbReference>
<dbReference type="InterPro" id="IPR036390">
    <property type="entry name" value="WH_DNA-bd_sf"/>
</dbReference>
<reference evidence="3" key="2">
    <citation type="submission" date="2021-04" db="EMBL/GenBank/DDBJ databases">
        <authorList>
            <person name="Gilroy R."/>
        </authorList>
    </citation>
    <scope>NUCLEOTIDE SEQUENCE</scope>
    <source>
        <strain evidence="3">CHK32-1732</strain>
    </source>
</reference>
<protein>
    <submittedName>
        <fullName evidence="3">WYL domain-containing protein</fullName>
    </submittedName>
</protein>
<sequence length="323" mass="35902">MTELSLGARLLRLISLMQDGSRWTAEELERATGVPGRTLRRDLSALKELGYRIISARGPGGHYRLERLPFELPLPLQDDEAVAAVVSLHAAAQGIVGIDFPDGAAARAEKRLLQSLSAAERRKANQAVAALEFSADRERPVDSSTFPLVYRAISEHRELSFNHHGHSGSLKRSVEPARLVSMNHRWYVHGWDRDRRDWRTFRLDRISEMEVTGNKFVPTPLSQGDVVESIKASFTGDGDERTYHLVTLELDADPATAASSLHRIDGALEPTCDGSRTRYSALVDSHEWLLTVLVLSDLDFTVIDPPEFQDAVARTAARFGRAT</sequence>
<feature type="domain" description="Helix-turn-helix type 11" evidence="1">
    <location>
        <begin position="12"/>
        <end position="60"/>
    </location>
</feature>
<evidence type="ECO:0000259" key="1">
    <source>
        <dbReference type="Pfam" id="PF08279"/>
    </source>
</evidence>
<reference evidence="3" key="1">
    <citation type="journal article" date="2021" name="PeerJ">
        <title>Extensive microbial diversity within the chicken gut microbiome revealed by metagenomics and culture.</title>
        <authorList>
            <person name="Gilroy R."/>
            <person name="Ravi A."/>
            <person name="Getino M."/>
            <person name="Pursley I."/>
            <person name="Horton D.L."/>
            <person name="Alikhan N.F."/>
            <person name="Baker D."/>
            <person name="Gharbi K."/>
            <person name="Hall N."/>
            <person name="Watson M."/>
            <person name="Adriaenssens E.M."/>
            <person name="Foster-Nyarko E."/>
            <person name="Jarju S."/>
            <person name="Secka A."/>
            <person name="Antonio M."/>
            <person name="Oren A."/>
            <person name="Chaudhuri R.R."/>
            <person name="La Ragione R."/>
            <person name="Hildebrand F."/>
            <person name="Pallen M.J."/>
        </authorList>
    </citation>
    <scope>NUCLEOTIDE SEQUENCE</scope>
    <source>
        <strain evidence="3">CHK32-1732</strain>
    </source>
</reference>
<feature type="domain" description="WYL" evidence="2">
    <location>
        <begin position="145"/>
        <end position="211"/>
    </location>
</feature>
<dbReference type="EMBL" id="DXGC01000059">
    <property type="protein sequence ID" value="HIW91248.1"/>
    <property type="molecule type" value="Genomic_DNA"/>
</dbReference>
<dbReference type="Pfam" id="PF08279">
    <property type="entry name" value="HTH_11"/>
    <property type="match status" value="1"/>
</dbReference>
<dbReference type="SUPFAM" id="SSF46785">
    <property type="entry name" value="Winged helix' DNA-binding domain"/>
    <property type="match status" value="1"/>
</dbReference>
<dbReference type="PANTHER" id="PTHR34580:SF3">
    <property type="entry name" value="PROTEIN PAFB"/>
    <property type="match status" value="1"/>
</dbReference>
<dbReference type="InterPro" id="IPR051534">
    <property type="entry name" value="CBASS_pafABC_assoc_protein"/>
</dbReference>
<name>A0A9D1RNC6_9CORY</name>
<dbReference type="PROSITE" id="PS52050">
    <property type="entry name" value="WYL"/>
    <property type="match status" value="1"/>
</dbReference>
<accession>A0A9D1RNC6</accession>
<proteinExistence type="predicted"/>
<dbReference type="PANTHER" id="PTHR34580">
    <property type="match status" value="1"/>
</dbReference>
<gene>
    <name evidence="3" type="ORF">H9870_06270</name>
</gene>
<dbReference type="Proteomes" id="UP000824190">
    <property type="component" value="Unassembled WGS sequence"/>
</dbReference>
<evidence type="ECO:0000313" key="3">
    <source>
        <dbReference type="EMBL" id="HIW91248.1"/>
    </source>
</evidence>
<dbReference type="AlphaFoldDB" id="A0A9D1RNC6"/>